<evidence type="ECO:0000256" key="4">
    <source>
        <dbReference type="ARBA" id="ARBA00029447"/>
    </source>
</evidence>
<evidence type="ECO:0000256" key="1">
    <source>
        <dbReference type="ARBA" id="ARBA00004429"/>
    </source>
</evidence>
<dbReference type="PROSITE" id="PS50885">
    <property type="entry name" value="HAMP"/>
    <property type="match status" value="1"/>
</dbReference>
<evidence type="ECO:0000259" key="9">
    <source>
        <dbReference type="PROSITE" id="PS50885"/>
    </source>
</evidence>
<dbReference type="InterPro" id="IPR004089">
    <property type="entry name" value="MCPsignal_dom"/>
</dbReference>
<keyword evidence="2" id="KW-1003">Cell membrane</keyword>
<organism evidence="10 11">
    <name type="scientific">Falsiroseomonas algicola</name>
    <dbReference type="NCBI Taxonomy" id="2716930"/>
    <lineage>
        <taxon>Bacteria</taxon>
        <taxon>Pseudomonadati</taxon>
        <taxon>Pseudomonadota</taxon>
        <taxon>Alphaproteobacteria</taxon>
        <taxon>Acetobacterales</taxon>
        <taxon>Roseomonadaceae</taxon>
        <taxon>Falsiroseomonas</taxon>
    </lineage>
</organism>
<dbReference type="SMART" id="SM00283">
    <property type="entry name" value="MA"/>
    <property type="match status" value="1"/>
</dbReference>
<dbReference type="EMBL" id="JAAIKB010000006">
    <property type="protein sequence ID" value="NGM21688.1"/>
    <property type="molecule type" value="Genomic_DNA"/>
</dbReference>
<keyword evidence="6" id="KW-0472">Membrane</keyword>
<proteinExistence type="inferred from homology"/>
<comment type="caution">
    <text evidence="10">The sequence shown here is derived from an EMBL/GenBank/DDBJ whole genome shotgun (WGS) entry which is preliminary data.</text>
</comment>
<dbReference type="PANTHER" id="PTHR32089">
    <property type="entry name" value="METHYL-ACCEPTING CHEMOTAXIS PROTEIN MCPB"/>
    <property type="match status" value="1"/>
</dbReference>
<dbReference type="RefSeq" id="WP_164695586.1">
    <property type="nucleotide sequence ID" value="NZ_JAAIKB010000006.1"/>
</dbReference>
<dbReference type="Proteomes" id="UP000475385">
    <property type="component" value="Unassembled WGS sequence"/>
</dbReference>
<dbReference type="Pfam" id="PF00015">
    <property type="entry name" value="MCPsignal"/>
    <property type="match status" value="1"/>
</dbReference>
<feature type="transmembrane region" description="Helical" evidence="6">
    <location>
        <begin position="192"/>
        <end position="215"/>
    </location>
</feature>
<keyword evidence="11" id="KW-1185">Reference proteome</keyword>
<dbReference type="SUPFAM" id="SSF58104">
    <property type="entry name" value="Methyl-accepting chemotaxis protein (MCP) signaling domain"/>
    <property type="match status" value="1"/>
</dbReference>
<evidence type="ECO:0000256" key="6">
    <source>
        <dbReference type="SAM" id="Phobius"/>
    </source>
</evidence>
<dbReference type="AlphaFoldDB" id="A0A6M1LMX0"/>
<dbReference type="InterPro" id="IPR003660">
    <property type="entry name" value="HAMP_dom"/>
</dbReference>
<dbReference type="GO" id="GO:0005886">
    <property type="term" value="C:plasma membrane"/>
    <property type="evidence" value="ECO:0007669"/>
    <property type="project" value="UniProtKB-SubCell"/>
</dbReference>
<name>A0A6M1LMX0_9PROT</name>
<gene>
    <name evidence="10" type="ORF">G3576_16820</name>
</gene>
<dbReference type="PROSITE" id="PS50192">
    <property type="entry name" value="T_SNARE"/>
    <property type="match status" value="1"/>
</dbReference>
<dbReference type="InterPro" id="IPR000727">
    <property type="entry name" value="T_SNARE_dom"/>
</dbReference>
<feature type="domain" description="Methyl-accepting transducer" evidence="7">
    <location>
        <begin position="309"/>
        <end position="545"/>
    </location>
</feature>
<dbReference type="SMART" id="SM00304">
    <property type="entry name" value="HAMP"/>
    <property type="match status" value="2"/>
</dbReference>
<comment type="subcellular location">
    <subcellularLocation>
        <location evidence="1">Cell inner membrane</location>
        <topology evidence="1">Multi-pass membrane protein</topology>
    </subcellularLocation>
</comment>
<keyword evidence="6" id="KW-1133">Transmembrane helix</keyword>
<sequence>MRRPFSNLSLLWKALLPVALLAALAAGSTFYLIRVVQSVDAEYSILIEREAEAATAAANANATTIDMARAVWRATAFEERAEVAVAQREIEEMGETMASHIREMREAAPDGTLAADIQAMQQRFAALQQVALAGLRILAEGRQAEAEAMLRRDFLNQVVELRGQNRRLMEAFVGLADRRSAQLTDTVDATALWLQIGLGVGLLLAVAMAAGMALATVVHPLKRLNDATAAVAAGRFETKVPETDRGDEVGTMARALSGFAEGLRENAALRARQEEDKHAAEAARKQDLERVATQLEERVGGVVEGIASASNELNAAATSLVGIAEQGAMRASQVSDATGATSENVGTVAAATEELASSVAEIARQVNESSAVARAAVEQAERTNSTVANLNEASQRIEEVLKLIGSIAGQTNLLALNATIEAARAGDAGKGFAVVASEVKSLAGQTTRATEGIAQQISAMQDATRGAATEISAIRDTIVKISDIAVAIAAAVEQQGAATQDIARSVQAAASGTRDVAARIEEVRQAAGETGGAATQVNATAGELSEQAEALRRQVRDVLVTLRAA</sequence>
<dbReference type="Gene3D" id="6.10.340.10">
    <property type="match status" value="1"/>
</dbReference>
<evidence type="ECO:0000313" key="10">
    <source>
        <dbReference type="EMBL" id="NGM21688.1"/>
    </source>
</evidence>
<dbReference type="CDD" id="cd06225">
    <property type="entry name" value="HAMP"/>
    <property type="match status" value="1"/>
</dbReference>
<dbReference type="Gene3D" id="1.10.287.950">
    <property type="entry name" value="Methyl-accepting chemotaxis protein"/>
    <property type="match status" value="1"/>
</dbReference>
<dbReference type="PANTHER" id="PTHR32089:SF112">
    <property type="entry name" value="LYSOZYME-LIKE PROTEIN-RELATED"/>
    <property type="match status" value="1"/>
</dbReference>
<protein>
    <submittedName>
        <fullName evidence="10">HAMP domain-containing protein</fullName>
    </submittedName>
</protein>
<keyword evidence="6" id="KW-0812">Transmembrane</keyword>
<dbReference type="GO" id="GO:0007165">
    <property type="term" value="P:signal transduction"/>
    <property type="evidence" value="ECO:0007669"/>
    <property type="project" value="UniProtKB-KW"/>
</dbReference>
<evidence type="ECO:0000259" key="7">
    <source>
        <dbReference type="PROSITE" id="PS50111"/>
    </source>
</evidence>
<evidence type="ECO:0000256" key="3">
    <source>
        <dbReference type="ARBA" id="ARBA00023224"/>
    </source>
</evidence>
<keyword evidence="2" id="KW-0997">Cell inner membrane</keyword>
<evidence type="ECO:0000256" key="2">
    <source>
        <dbReference type="ARBA" id="ARBA00022519"/>
    </source>
</evidence>
<dbReference type="PROSITE" id="PS50111">
    <property type="entry name" value="CHEMOTAXIS_TRANSDUC_2"/>
    <property type="match status" value="1"/>
</dbReference>
<comment type="similarity">
    <text evidence="4">Belongs to the methyl-accepting chemotaxis (MCP) protein family.</text>
</comment>
<reference evidence="10 11" key="1">
    <citation type="submission" date="2020-03" db="EMBL/GenBank/DDBJ databases">
        <title>Roseomonas stagni sp. nov., isolated from pond water in Japan.</title>
        <authorList>
            <person name="Furuhata K."/>
            <person name="Miyamoto H."/>
            <person name="Goto K."/>
        </authorList>
    </citation>
    <scope>NUCLEOTIDE SEQUENCE [LARGE SCALE GENOMIC DNA]</scope>
    <source>
        <strain evidence="10 11">PeD5</strain>
    </source>
</reference>
<dbReference type="Pfam" id="PF00672">
    <property type="entry name" value="HAMP"/>
    <property type="match status" value="1"/>
</dbReference>
<keyword evidence="3 5" id="KW-0807">Transducer</keyword>
<feature type="domain" description="HAMP" evidence="9">
    <location>
        <begin position="215"/>
        <end position="268"/>
    </location>
</feature>
<evidence type="ECO:0000259" key="8">
    <source>
        <dbReference type="PROSITE" id="PS50192"/>
    </source>
</evidence>
<evidence type="ECO:0000313" key="11">
    <source>
        <dbReference type="Proteomes" id="UP000475385"/>
    </source>
</evidence>
<evidence type="ECO:0000256" key="5">
    <source>
        <dbReference type="PROSITE-ProRule" id="PRU00284"/>
    </source>
</evidence>
<accession>A0A6M1LMX0</accession>
<feature type="domain" description="T-SNARE coiled-coil homology" evidence="8">
    <location>
        <begin position="461"/>
        <end position="523"/>
    </location>
</feature>